<accession>A0A4Q5LPV7</accession>
<keyword evidence="1" id="KW-0175">Coiled coil</keyword>
<keyword evidence="4" id="KW-1185">Reference proteome</keyword>
<organism evidence="3 4">
    <name type="scientific">Mucilaginibacter terrigena</name>
    <dbReference type="NCBI Taxonomy" id="2492395"/>
    <lineage>
        <taxon>Bacteria</taxon>
        <taxon>Pseudomonadati</taxon>
        <taxon>Bacteroidota</taxon>
        <taxon>Sphingobacteriia</taxon>
        <taxon>Sphingobacteriales</taxon>
        <taxon>Sphingobacteriaceae</taxon>
        <taxon>Mucilaginibacter</taxon>
    </lineage>
</organism>
<evidence type="ECO:0000256" key="1">
    <source>
        <dbReference type="SAM" id="Coils"/>
    </source>
</evidence>
<sequence>MIIKTIELNNFRIYHGLNVIDLSKDSDKNIFIVSGRNGFGKTTFLMSLVWCLYGRQMEDVDDLYRKEIIEQGGYSKYINNALNRLAEVEGDYTFHVAITFTDLTIPELPCREIKVIRTYNKLTGANDAIEILIDGYPNELTKEVGPETFIRDFILPKEIAKFFFFDAEKIVNLAEVNTLEQRKQLSLAYSEVLGIKKYEDLKKELEELQYKLRKDSANFKERQELIQFEADIKKNENLIEENTKELYTITESINSKKQELNLIQEKLIKAGSSITVEELNELRYRDEELTKRAEQLSDELKESFDLVPFAIAGSSMLYVHIKLEQEASIKLAEFQTETVIQKTESVINELLDTDPDTSLVIPFKVKEFYADTLRVLIKKHFFSEVPDMPDNYKSLHDFSEPERKEFNALVSNIKNSFKESFKRISGDNVQVKNELTAIRKKLRDAEANQEDPLIAVLKSQKENLESEVENNLRKKFDLENQNVTIEKEIHGKGQQIQEITKKLRVSEQNKDKDQKASDLILYLKNFIATFKEEKKKSLEEAILSGLHMLMHKKDFITDVEVEIINDIIDIKLYNGRKQEIKTGSLSKGEQQMYATALLRGLVEESDIDFPVFIDSPMQKFDEQHSENIVKYFYPSVSDQVVIFPLINKELSAKEYELLKPNIARAYLIENINQDQSQFIELNPTDFIENYNLKYNAN</sequence>
<dbReference type="EMBL" id="SEWG01000002">
    <property type="protein sequence ID" value="RYU91349.1"/>
    <property type="molecule type" value="Genomic_DNA"/>
</dbReference>
<dbReference type="InterPro" id="IPR017599">
    <property type="entry name" value="DNA_S_DndD"/>
</dbReference>
<dbReference type="GO" id="GO:0006302">
    <property type="term" value="P:double-strand break repair"/>
    <property type="evidence" value="ECO:0007669"/>
    <property type="project" value="InterPro"/>
</dbReference>
<dbReference type="Gene3D" id="3.40.50.300">
    <property type="entry name" value="P-loop containing nucleotide triphosphate hydrolases"/>
    <property type="match status" value="2"/>
</dbReference>
<dbReference type="InterPro" id="IPR038729">
    <property type="entry name" value="Rad50/SbcC_AAA"/>
</dbReference>
<dbReference type="GO" id="GO:0000731">
    <property type="term" value="P:DNA synthesis involved in DNA repair"/>
    <property type="evidence" value="ECO:0007669"/>
    <property type="project" value="TreeGrafter"/>
</dbReference>
<dbReference type="OrthoDB" id="9795626at2"/>
<dbReference type="PANTHER" id="PTHR32182:SF22">
    <property type="entry name" value="ATP-DEPENDENT ENDONUCLEASE, OLD FAMILY-RELATED"/>
    <property type="match status" value="1"/>
</dbReference>
<gene>
    <name evidence="3" type="primary">dndD</name>
    <name evidence="3" type="ORF">EWM62_05255</name>
</gene>
<evidence type="ECO:0000313" key="3">
    <source>
        <dbReference type="EMBL" id="RYU91349.1"/>
    </source>
</evidence>
<comment type="caution">
    <text evidence="3">The sequence shown here is derived from an EMBL/GenBank/DDBJ whole genome shotgun (WGS) entry which is preliminary data.</text>
</comment>
<dbReference type="Pfam" id="PF13476">
    <property type="entry name" value="AAA_23"/>
    <property type="match status" value="1"/>
</dbReference>
<feature type="coiled-coil region" evidence="1">
    <location>
        <begin position="428"/>
        <end position="481"/>
    </location>
</feature>
<dbReference type="AlphaFoldDB" id="A0A4Q5LPV7"/>
<feature type="domain" description="Rad50/SbcC-type AAA" evidence="2">
    <location>
        <begin position="6"/>
        <end position="260"/>
    </location>
</feature>
<dbReference type="NCBIfam" id="TIGR03185">
    <property type="entry name" value="DNA_S_dndD"/>
    <property type="match status" value="1"/>
</dbReference>
<evidence type="ECO:0000259" key="2">
    <source>
        <dbReference type="Pfam" id="PF13476"/>
    </source>
</evidence>
<proteinExistence type="predicted"/>
<dbReference type="Proteomes" id="UP000293331">
    <property type="component" value="Unassembled WGS sequence"/>
</dbReference>
<protein>
    <submittedName>
        <fullName evidence="3">DNA sulfur modification protein DndD</fullName>
    </submittedName>
</protein>
<reference evidence="3 4" key="1">
    <citation type="submission" date="2019-02" db="EMBL/GenBank/DDBJ databases">
        <title>Bacterial novel species Mucilaginibacter sp. 17JY9-4 isolated from soil.</title>
        <authorList>
            <person name="Jung H.-Y."/>
        </authorList>
    </citation>
    <scope>NUCLEOTIDE SEQUENCE [LARGE SCALE GENOMIC DNA]</scope>
    <source>
        <strain evidence="3 4">17JY9-4</strain>
    </source>
</reference>
<evidence type="ECO:0000313" key="4">
    <source>
        <dbReference type="Proteomes" id="UP000293331"/>
    </source>
</evidence>
<dbReference type="RefSeq" id="WP_129875608.1">
    <property type="nucleotide sequence ID" value="NZ_SEWG01000002.1"/>
</dbReference>
<dbReference type="SUPFAM" id="SSF52540">
    <property type="entry name" value="P-loop containing nucleoside triphosphate hydrolases"/>
    <property type="match status" value="1"/>
</dbReference>
<dbReference type="GO" id="GO:0016887">
    <property type="term" value="F:ATP hydrolysis activity"/>
    <property type="evidence" value="ECO:0007669"/>
    <property type="project" value="InterPro"/>
</dbReference>
<dbReference type="PANTHER" id="PTHR32182">
    <property type="entry name" value="DNA REPLICATION AND REPAIR PROTEIN RECF"/>
    <property type="match status" value="1"/>
</dbReference>
<name>A0A4Q5LPV7_9SPHI</name>
<dbReference type="InterPro" id="IPR027417">
    <property type="entry name" value="P-loop_NTPase"/>
</dbReference>
<feature type="coiled-coil region" evidence="1">
    <location>
        <begin position="195"/>
        <end position="245"/>
    </location>
</feature>